<reference evidence="1" key="1">
    <citation type="submission" date="2015-01" db="EMBL/GenBank/DDBJ databases">
        <authorList>
            <person name="Durling Mikael"/>
        </authorList>
    </citation>
    <scope>NUCLEOTIDE SEQUENCE</scope>
</reference>
<organism evidence="1">
    <name type="scientific">Bionectria ochroleuca</name>
    <name type="common">Gliocladium roseum</name>
    <dbReference type="NCBI Taxonomy" id="29856"/>
    <lineage>
        <taxon>Eukaryota</taxon>
        <taxon>Fungi</taxon>
        <taxon>Dikarya</taxon>
        <taxon>Ascomycota</taxon>
        <taxon>Pezizomycotina</taxon>
        <taxon>Sordariomycetes</taxon>
        <taxon>Hypocreomycetidae</taxon>
        <taxon>Hypocreales</taxon>
        <taxon>Bionectriaceae</taxon>
        <taxon>Clonostachys</taxon>
    </lineage>
</organism>
<evidence type="ECO:0000313" key="1">
    <source>
        <dbReference type="EMBL" id="CEO54197.1"/>
    </source>
</evidence>
<dbReference type="SUPFAM" id="SSF52540">
    <property type="entry name" value="P-loop containing nucleoside triphosphate hydrolases"/>
    <property type="match status" value="1"/>
</dbReference>
<name>A0A0B7KFF2_BIOOC</name>
<dbReference type="AlphaFoldDB" id="A0A0B7KFF2"/>
<dbReference type="GO" id="GO:0043531">
    <property type="term" value="F:ADP binding"/>
    <property type="evidence" value="ECO:0007669"/>
    <property type="project" value="InterPro"/>
</dbReference>
<accession>A0A0B7KFF2</accession>
<dbReference type="Gene3D" id="3.40.50.300">
    <property type="entry name" value="P-loop containing nucleotide triphosphate hydrolases"/>
    <property type="match status" value="1"/>
</dbReference>
<dbReference type="EMBL" id="CDPU01000040">
    <property type="protein sequence ID" value="CEO54197.1"/>
    <property type="molecule type" value="Genomic_DNA"/>
</dbReference>
<gene>
    <name evidence="1" type="ORF">BN869_000010255_1</name>
</gene>
<proteinExistence type="predicted"/>
<protein>
    <submittedName>
        <fullName evidence="1">Uncharacterized protein</fullName>
    </submittedName>
</protein>
<dbReference type="PANTHER" id="PTHR35205:SF1">
    <property type="entry name" value="ZU5 DOMAIN-CONTAINING PROTEIN"/>
    <property type="match status" value="1"/>
</dbReference>
<dbReference type="InterPro" id="IPR027417">
    <property type="entry name" value="P-loop_NTPase"/>
</dbReference>
<sequence>MGKTQIATEFTLRYQDAFEVIFWVHADEIITLADEFSQIAEKLGLVLEGTADARIPLMADRNADNEVTWLFVFDNVNNPDLIRDYLPPMGGEGPSAGSVLITSRDSLAKTPHYQVTHGIDLAPLSQEDAANLLLKLTWREDNGQDQQLSSSVAEILGGLPLALTQALG</sequence>
<dbReference type="PANTHER" id="PTHR35205">
    <property type="entry name" value="NB-ARC AND TPR DOMAIN PROTEIN"/>
    <property type="match status" value="1"/>
</dbReference>